<dbReference type="SUPFAM" id="SSF56712">
    <property type="entry name" value="Prokaryotic type I DNA topoisomerase"/>
    <property type="match status" value="1"/>
</dbReference>
<dbReference type="Pfam" id="PF01751">
    <property type="entry name" value="Toprim"/>
    <property type="match status" value="1"/>
</dbReference>
<dbReference type="CDD" id="cd03362">
    <property type="entry name" value="TOPRIM_TopoIA_TopoIII"/>
    <property type="match status" value="1"/>
</dbReference>
<dbReference type="SMART" id="SM00436">
    <property type="entry name" value="TOP1Bc"/>
    <property type="match status" value="1"/>
</dbReference>
<keyword evidence="7" id="KW-0238">DNA-binding</keyword>
<dbReference type="STRING" id="1325335.GCA_001418025_01967"/>
<dbReference type="InterPro" id="IPR013497">
    <property type="entry name" value="Topo_IA_cen"/>
</dbReference>
<evidence type="ECO:0000256" key="4">
    <source>
        <dbReference type="ARBA" id="ARBA00022723"/>
    </source>
</evidence>
<evidence type="ECO:0000256" key="6">
    <source>
        <dbReference type="ARBA" id="ARBA00023029"/>
    </source>
</evidence>
<dbReference type="GO" id="GO:0003917">
    <property type="term" value="F:DNA topoisomerase type I (single strand cut, ATP-independent) activity"/>
    <property type="evidence" value="ECO:0007669"/>
    <property type="project" value="UniProtKB-EC"/>
</dbReference>
<evidence type="ECO:0000256" key="12">
    <source>
        <dbReference type="ARBA" id="ARBA00032877"/>
    </source>
</evidence>
<dbReference type="InterPro" id="IPR006171">
    <property type="entry name" value="TOPRIM_dom"/>
</dbReference>
<dbReference type="PROSITE" id="PS00396">
    <property type="entry name" value="TOPO_IA_1"/>
    <property type="match status" value="1"/>
</dbReference>
<evidence type="ECO:0000256" key="8">
    <source>
        <dbReference type="ARBA" id="ARBA00023235"/>
    </source>
</evidence>
<dbReference type="GO" id="GO:0043597">
    <property type="term" value="C:cytoplasmic replication fork"/>
    <property type="evidence" value="ECO:0007669"/>
    <property type="project" value="TreeGrafter"/>
</dbReference>
<evidence type="ECO:0000313" key="16">
    <source>
        <dbReference type="Proteomes" id="UP000182738"/>
    </source>
</evidence>
<feature type="domain" description="Topo IA-type catalytic" evidence="14">
    <location>
        <begin position="152"/>
        <end position="574"/>
    </location>
</feature>
<dbReference type="PANTHER" id="PTHR11390:SF21">
    <property type="entry name" value="DNA TOPOISOMERASE 3-ALPHA"/>
    <property type="match status" value="1"/>
</dbReference>
<dbReference type="InterPro" id="IPR003602">
    <property type="entry name" value="Topo_IA_DNA-bd_dom"/>
</dbReference>
<dbReference type="OrthoDB" id="9803554at2"/>
<dbReference type="InterPro" id="IPR000380">
    <property type="entry name" value="Topo_IA"/>
</dbReference>
<dbReference type="PROSITE" id="PS50880">
    <property type="entry name" value="TOPRIM"/>
    <property type="match status" value="1"/>
</dbReference>
<dbReference type="AlphaFoldDB" id="A0A0K6GPJ4"/>
<dbReference type="GO" id="GO:0006281">
    <property type="term" value="P:DNA repair"/>
    <property type="evidence" value="ECO:0007669"/>
    <property type="project" value="TreeGrafter"/>
</dbReference>
<dbReference type="GO" id="GO:0006265">
    <property type="term" value="P:DNA topological change"/>
    <property type="evidence" value="ECO:0007669"/>
    <property type="project" value="InterPro"/>
</dbReference>
<feature type="domain" description="Toprim" evidence="13">
    <location>
        <begin position="2"/>
        <end position="135"/>
    </location>
</feature>
<keyword evidence="5" id="KW-0460">Magnesium</keyword>
<dbReference type="GO" id="GO:0046872">
    <property type="term" value="F:metal ion binding"/>
    <property type="evidence" value="ECO:0007669"/>
    <property type="project" value="UniProtKB-KW"/>
</dbReference>
<dbReference type="CDD" id="cd00186">
    <property type="entry name" value="TOP1Ac"/>
    <property type="match status" value="1"/>
</dbReference>
<keyword evidence="4" id="KW-0479">Metal-binding</keyword>
<evidence type="ECO:0000259" key="13">
    <source>
        <dbReference type="PROSITE" id="PS50880"/>
    </source>
</evidence>
<dbReference type="InterPro" id="IPR013825">
    <property type="entry name" value="Topo_IA_cen_sub2"/>
</dbReference>
<dbReference type="EC" id="5.6.2.1" evidence="3"/>
<dbReference type="Gene3D" id="1.10.460.10">
    <property type="entry name" value="Topoisomerase I, domain 2"/>
    <property type="match status" value="1"/>
</dbReference>
<keyword evidence="8 15" id="KW-0413">Isomerase</keyword>
<accession>A0A0K6GPJ4</accession>
<evidence type="ECO:0000256" key="3">
    <source>
        <dbReference type="ARBA" id="ARBA00012891"/>
    </source>
</evidence>
<dbReference type="InterPro" id="IPR034144">
    <property type="entry name" value="TOPRIM_TopoIII"/>
</dbReference>
<evidence type="ECO:0000256" key="11">
    <source>
        <dbReference type="ARBA" id="ARBA00032235"/>
    </source>
</evidence>
<dbReference type="PROSITE" id="PS52039">
    <property type="entry name" value="TOPO_IA_2"/>
    <property type="match status" value="1"/>
</dbReference>
<gene>
    <name evidence="15" type="ORF">Ga0061060_11259</name>
</gene>
<protein>
    <recommendedName>
        <fullName evidence="3">DNA topoisomerase</fullName>
        <ecNumber evidence="3">5.6.2.1</ecNumber>
    </recommendedName>
    <alternativeName>
        <fullName evidence="12">Omega-protein</fullName>
    </alternativeName>
    <alternativeName>
        <fullName evidence="11">Relaxing enzyme</fullName>
    </alternativeName>
    <alternativeName>
        <fullName evidence="9">Swivelase</fullName>
    </alternativeName>
    <alternativeName>
        <fullName evidence="10">Untwisting enzyme</fullName>
    </alternativeName>
</protein>
<dbReference type="InterPro" id="IPR013826">
    <property type="entry name" value="Topo_IA_cen_sub3"/>
</dbReference>
<comment type="similarity">
    <text evidence="2">Belongs to the type IA topoisomerase family.</text>
</comment>
<dbReference type="RefSeq" id="WP_055441567.1">
    <property type="nucleotide sequence ID" value="NZ_BAABDZ010000023.1"/>
</dbReference>
<dbReference type="Gene3D" id="1.10.290.10">
    <property type="entry name" value="Topoisomerase I, domain 4"/>
    <property type="match status" value="1"/>
</dbReference>
<dbReference type="NCBIfam" id="NF005829">
    <property type="entry name" value="PRK07726.1"/>
    <property type="match status" value="1"/>
</dbReference>
<evidence type="ECO:0000256" key="1">
    <source>
        <dbReference type="ARBA" id="ARBA00000213"/>
    </source>
</evidence>
<dbReference type="Gene3D" id="3.40.50.140">
    <property type="match status" value="1"/>
</dbReference>
<comment type="catalytic activity">
    <reaction evidence="1">
        <text>ATP-independent breakage of single-stranded DNA, followed by passage and rejoining.</text>
        <dbReference type="EC" id="5.6.2.1"/>
    </reaction>
</comment>
<keyword evidence="6" id="KW-0799">Topoisomerase</keyword>
<dbReference type="PRINTS" id="PR00417">
    <property type="entry name" value="PRTPISMRASEI"/>
</dbReference>
<reference evidence="16" key="1">
    <citation type="submission" date="2015-08" db="EMBL/GenBank/DDBJ databases">
        <authorList>
            <person name="Varghese N."/>
        </authorList>
    </citation>
    <scope>NUCLEOTIDE SEQUENCE [LARGE SCALE GENOMIC DNA]</scope>
    <source>
        <strain evidence="16">DSM 27374</strain>
    </source>
</reference>
<evidence type="ECO:0000256" key="5">
    <source>
        <dbReference type="ARBA" id="ARBA00022842"/>
    </source>
</evidence>
<dbReference type="SMART" id="SM00437">
    <property type="entry name" value="TOP1Ac"/>
    <property type="match status" value="1"/>
</dbReference>
<evidence type="ECO:0000256" key="10">
    <source>
        <dbReference type="ARBA" id="ARBA00031985"/>
    </source>
</evidence>
<dbReference type="InterPro" id="IPR023405">
    <property type="entry name" value="Topo_IA_core_domain"/>
</dbReference>
<dbReference type="Proteomes" id="UP000182738">
    <property type="component" value="Unassembled WGS sequence"/>
</dbReference>
<evidence type="ECO:0000256" key="7">
    <source>
        <dbReference type="ARBA" id="ARBA00023125"/>
    </source>
</evidence>
<dbReference type="Pfam" id="PF01131">
    <property type="entry name" value="Topoisom_bac"/>
    <property type="match status" value="1"/>
</dbReference>
<dbReference type="EMBL" id="CYGZ01000012">
    <property type="protein sequence ID" value="CUA80655.1"/>
    <property type="molecule type" value="Genomic_DNA"/>
</dbReference>
<dbReference type="InterPro" id="IPR003601">
    <property type="entry name" value="Topo_IA_2"/>
</dbReference>
<dbReference type="SMART" id="SM00493">
    <property type="entry name" value="TOPRIM"/>
    <property type="match status" value="1"/>
</dbReference>
<dbReference type="InterPro" id="IPR005738">
    <property type="entry name" value="TopoIII"/>
</dbReference>
<dbReference type="NCBIfam" id="TIGR01056">
    <property type="entry name" value="topB"/>
    <property type="match status" value="1"/>
</dbReference>
<keyword evidence="16" id="KW-1185">Reference proteome</keyword>
<dbReference type="Gene3D" id="2.70.20.10">
    <property type="entry name" value="Topoisomerase I, domain 3"/>
    <property type="match status" value="1"/>
</dbReference>
<dbReference type="InterPro" id="IPR023406">
    <property type="entry name" value="Topo_IA_AS"/>
</dbReference>
<evidence type="ECO:0000313" key="15">
    <source>
        <dbReference type="EMBL" id="CUA80655.1"/>
    </source>
</evidence>
<dbReference type="GO" id="GO:0003677">
    <property type="term" value="F:DNA binding"/>
    <property type="evidence" value="ECO:0007669"/>
    <property type="project" value="UniProtKB-KW"/>
</dbReference>
<dbReference type="GO" id="GO:0006310">
    <property type="term" value="P:DNA recombination"/>
    <property type="evidence" value="ECO:0007669"/>
    <property type="project" value="TreeGrafter"/>
</dbReference>
<dbReference type="InterPro" id="IPR013824">
    <property type="entry name" value="Topo_IA_cen_sub1"/>
</dbReference>
<evidence type="ECO:0000259" key="14">
    <source>
        <dbReference type="PROSITE" id="PS52039"/>
    </source>
</evidence>
<proteinExistence type="inferred from homology"/>
<evidence type="ECO:0000256" key="2">
    <source>
        <dbReference type="ARBA" id="ARBA00009446"/>
    </source>
</evidence>
<organism evidence="15 16">
    <name type="scientific">Anoxybacillus suryakundensis</name>
    <dbReference type="NCBI Taxonomy" id="1325335"/>
    <lineage>
        <taxon>Bacteria</taxon>
        <taxon>Bacillati</taxon>
        <taxon>Bacillota</taxon>
        <taxon>Bacilli</taxon>
        <taxon>Bacillales</taxon>
        <taxon>Anoxybacillaceae</taxon>
        <taxon>Anoxybacillus</taxon>
    </lineage>
</organism>
<dbReference type="PANTHER" id="PTHR11390">
    <property type="entry name" value="PROKARYOTIC DNA TOPOISOMERASE"/>
    <property type="match status" value="1"/>
</dbReference>
<name>A0A0K6GPJ4_9BACL</name>
<evidence type="ECO:0000256" key="9">
    <source>
        <dbReference type="ARBA" id="ARBA00030003"/>
    </source>
</evidence>
<sequence>MKSLVLAEKPSVAREIARVLGCREQHKHYFEGPKYIVTWALGHLIELKMPEHYNQAYKTWRLEDLPIIPEKMSLNIIRQTSHQFRAIETLAKRQDIKNCIIATDAGREGELVARWILKKIQWKKPLLRLWISSQTDQAIRDGFQHLKPGKQFDRLYESAVCRAEADWLIGLNVTRALTTKYNDTLSAGRVQTPTLAMIMEREKEIQSFKPVSYWTIHANIGSVAATLERNGEKRIFSKELAEQLYEKLKNKQATVISVERKAKKETQPLPYDLTELQRDANKRFGFSAKKTLSVLQRLYEQHKLVTYPRTDSRYLTTDMENTMFDRLEAMKSGYVDEIAPLLKHKGKVMARRVFDNEKVTDHHAIIPTEERLDIGKLSADERKLYDLIARRFLALFYPACEYETVHVVFDIAGEAFIARETRVVNAGFRRVLERVVNAGFRRVLEKQEEKMTFPIFTKGQTVSVMLEKKEALTEPPLRYSEADLLSQMEKYGLGTPATRADIIERLIETETVERKNGRFYPTPKGKQLIELVNEELKSPQLTAKWEKELEAIARGNGDPKAFLQNIRKQTERLVAEIKQSERTYRAHNLTGSMCPECGSFLKERATKEGRMLVCSNMACRFRKRKDPKLSNRRCSQCKKRMEIHEGKAGVYFQCRPCNVIEKAEEQKKTKLGHKERALLKKYSAENDSFGTSLGDLLKQVLEKKE</sequence>